<dbReference type="PANTHER" id="PTHR22948:SF29">
    <property type="entry name" value="FI02030P-RELATED"/>
    <property type="match status" value="1"/>
</dbReference>
<dbReference type="GO" id="GO:0003723">
    <property type="term" value="F:RNA binding"/>
    <property type="evidence" value="ECO:0007669"/>
    <property type="project" value="UniProtKB-UniRule"/>
</dbReference>
<feature type="domain" description="Tudor" evidence="7">
    <location>
        <begin position="1289"/>
        <end position="1349"/>
    </location>
</feature>
<feature type="compositionally biased region" description="Polar residues" evidence="5">
    <location>
        <begin position="368"/>
        <end position="377"/>
    </location>
</feature>
<dbReference type="PROSITE" id="PS50102">
    <property type="entry name" value="RRM"/>
    <property type="match status" value="1"/>
</dbReference>
<feature type="compositionally biased region" description="Polar residues" evidence="5">
    <location>
        <begin position="1704"/>
        <end position="1718"/>
    </location>
</feature>
<reference evidence="9" key="1">
    <citation type="submission" date="2025-08" db="UniProtKB">
        <authorList>
            <consortium name="RefSeq"/>
        </authorList>
    </citation>
    <scope>IDENTIFICATION</scope>
    <source>
        <tissue evidence="9">Gonads</tissue>
    </source>
</reference>
<dbReference type="InterPro" id="IPR012677">
    <property type="entry name" value="Nucleotide-bd_a/b_plait_sf"/>
</dbReference>
<dbReference type="STRING" id="7574.A0A1S3JVB9"/>
<dbReference type="OrthoDB" id="439808at2759"/>
<dbReference type="Gene3D" id="6.10.140.2220">
    <property type="match status" value="1"/>
</dbReference>
<feature type="region of interest" description="Disordered" evidence="5">
    <location>
        <begin position="196"/>
        <end position="236"/>
    </location>
</feature>
<feature type="domain" description="RRM" evidence="6">
    <location>
        <begin position="52"/>
        <end position="132"/>
    </location>
</feature>
<dbReference type="Pfam" id="PF00567">
    <property type="entry name" value="TUDOR"/>
    <property type="match status" value="4"/>
</dbReference>
<feature type="compositionally biased region" description="Polar residues" evidence="5">
    <location>
        <begin position="1618"/>
        <end position="1662"/>
    </location>
</feature>
<feature type="compositionally biased region" description="Polar residues" evidence="5">
    <location>
        <begin position="1"/>
        <end position="10"/>
    </location>
</feature>
<keyword evidence="3" id="KW-0862">Zinc</keyword>
<sequence>MATAGTQQSCPFDGWDPMEEDYQDPSFNSYDTGPGRNLPPPSTLTERDDGTVQLYVVGIPNELNEEGLRNLFSDDGQLKVLQANKVKSKQPQRGDTFGFVKYGSVREAELAIRKFDQFRIGPFRLRVKVALSDEKRAARRKEKEEEEEFLKSLNCAKTDPDQEKRMEHEVEEEIRRMRLQNQSKADFVMNFTTRESPLPSAPPGGQVVNQDRPALDSVSPETGRYTPVDSGYHSGETRTQTNAIYLGGDGDHHREHSIGNHAIDKSSQPEITSPNMSDQSAAGNAKKCLKCGGPGFLRCGACKSPYCSPACQREDFSEHKVQCKTIRETAELAARFEVSVDDEMQYLVGELPQVSLGDPTARVKSPLKSMTESSDTLPQRAERSDTLSQRAERSDTLSQRAERSDPPPSTRGGPEKYMSAKMTRVSLPLQKKCQVKIIDLSSPSDLCVIFPDSVPQLVKLIQDMKEYYSGTTNIGPGAYVPSVGEVCAVQYAVDSGWYRAMVEEITLNGQVRVRYQDYGNVEERPVMYTRKLLPEFTQLPLQGMRCCIANVAPVQGSDWSDHVTSELKTVVDSLGGKFDVVCEQVVNGISHIQLLTEEGGNVGEALIYQNMARQSSEEVLYDAALATSSAETEQNMARQSSEEVYAATMATSSVETEQNMARQSPEVPYAAQKTTLSVESEQWGQSPNSSTSLDTIYLSLLQSALSMLKINETFDAAVFHIETSEVFYIHHIDETFVALSLAMNEKYNTMSTQQTYRFKSGDVVAAQWQGAWYRALVLADMASTSKVFYLDYGNTEEVSNTAIRPLLEEFADHPPKAIRCSLAGVKIWAENPEVPHAVQQVLQEKLVEKVVKVNMVSTDDNRALVKLTLDDGTDVGRFLVDSGFATCTDTNQVTEQSEESNMPPLVTAQTKESPKSATSPTLPVVRRGARSPLSCITSELSLPPVSKSPPCVSGARSPLSVSKSPPCVSGARSPLYEDRSPNSSSNVLRARTPPSPRPAVTGARAPAFPRDTQRKRSSNVRDAPSRPRCLTHVDLPKLELPEDGEFPLLGRLQTHALTDHHPHRLEVGEVVLAQFTDGVWYRAMVQADQGPQIGYQVYFCDYGNTEYVQTANIRKILEPELVTGYPRQAYQCKLAGVREVNKESSVKAAEEMKTIHPGSVLVRVVRKEGEVYSVNLTTPDGDSMAHYLTGQGLVAVSDLVPHPDSAFQPIQPAVCTALTAPEPRVMTYDVTKASLDSSVTMVIVCNPDSSPKLFYCWNMSKQQEMQEVVTLKDRLGEVYEHVHPDPAFRPLVEEMCVTFAEGEDGGWSRAAVQAILPNNKYKIFYVDFGQEDVIPGDKLYRIEPQFTTLPLQAIKCALSCCFHSESQTFPPQAVDKFKDLVQGTLLQAKLIGTKNMTHYVELCDPKTKKNIGSELVKIATDSITQRPDNRGALSQQPTYKANKFQQNRRTSDEDQSICGNRQKSFSGNGQQGRSDKSQQDGSNKNRPQDQMSAGGDAGAKAFIDRLHQRGKPSRYQQKSGHQGSPDRRQKQSSQKSPGPRNKQLKSPKSGNKQQESPGSGIKQQNSPGPGIKQQNSPGISYGGQLPDVSAQQQSGRSPLNYPPNKTSQVKGHGPRPSPQQADRSPVGSSYHQPSHVTGYEYNTATKPSPQQASPHPSVNTSHMPEHQSDPGHSVSTAPCRVQSGRSPFNVQTPLPLEGPGYGRSVSTTPIPQLSSRNTVDFPPQQDFQGRGHQEYPLEQPLQPQGYDPYFRSYSSHNYQARRYENPADYREEYREMPAYHYGNYPPRGGYRGHHYRGRGGFHHRYSQPLQQSGLEQRLERLVALLEQQQLLQLQQHQDK</sequence>
<evidence type="ECO:0000256" key="4">
    <source>
        <dbReference type="PROSITE-ProRule" id="PRU00176"/>
    </source>
</evidence>
<feature type="region of interest" description="Disordered" evidence="5">
    <location>
        <begin position="357"/>
        <end position="419"/>
    </location>
</feature>
<evidence type="ECO:0000313" key="9">
    <source>
        <dbReference type="RefSeq" id="XP_013414350.1"/>
    </source>
</evidence>
<evidence type="ECO:0000256" key="5">
    <source>
        <dbReference type="SAM" id="MobiDB-lite"/>
    </source>
</evidence>
<evidence type="ECO:0000259" key="6">
    <source>
        <dbReference type="PROSITE" id="PS50102"/>
    </source>
</evidence>
<dbReference type="Gene3D" id="2.40.50.90">
    <property type="match status" value="4"/>
</dbReference>
<feature type="compositionally biased region" description="Polar residues" evidence="5">
    <location>
        <begin position="1544"/>
        <end position="1578"/>
    </location>
</feature>
<feature type="domain" description="Tudor" evidence="7">
    <location>
        <begin position="480"/>
        <end position="539"/>
    </location>
</feature>
<dbReference type="PANTHER" id="PTHR22948">
    <property type="entry name" value="TUDOR DOMAIN CONTAINING PROTEIN"/>
    <property type="match status" value="1"/>
</dbReference>
<feature type="compositionally biased region" description="Polar residues" evidence="5">
    <location>
        <begin position="1683"/>
        <end position="1692"/>
    </location>
</feature>
<dbReference type="Gene3D" id="2.30.30.140">
    <property type="match status" value="4"/>
</dbReference>
<feature type="region of interest" description="Disordered" evidence="5">
    <location>
        <begin position="1509"/>
        <end position="1719"/>
    </location>
</feature>
<proteinExistence type="predicted"/>
<dbReference type="SMART" id="SM00333">
    <property type="entry name" value="TUDOR"/>
    <property type="match status" value="4"/>
</dbReference>
<evidence type="ECO:0000259" key="7">
    <source>
        <dbReference type="PROSITE" id="PS50304"/>
    </source>
</evidence>
<name>A0A1S3JVB9_LINAN</name>
<dbReference type="SUPFAM" id="SSF54928">
    <property type="entry name" value="RNA-binding domain, RBD"/>
    <property type="match status" value="1"/>
</dbReference>
<dbReference type="Gene3D" id="3.30.70.330">
    <property type="match status" value="1"/>
</dbReference>
<accession>A0A1S3JVB9</accession>
<feature type="compositionally biased region" description="Polar residues" evidence="5">
    <location>
        <begin position="1457"/>
        <end position="1472"/>
    </location>
</feature>
<gene>
    <name evidence="9" type="primary">LOC106176488</name>
</gene>
<protein>
    <submittedName>
        <fullName evidence="9">Uncharacterized protein LOC106176488</fullName>
    </submittedName>
</protein>
<evidence type="ECO:0000313" key="8">
    <source>
        <dbReference type="Proteomes" id="UP000085678"/>
    </source>
</evidence>
<dbReference type="InterPro" id="IPR050621">
    <property type="entry name" value="Tudor_domain_containing"/>
</dbReference>
<feature type="compositionally biased region" description="Basic and acidic residues" evidence="5">
    <location>
        <begin position="380"/>
        <end position="405"/>
    </location>
</feature>
<dbReference type="InterPro" id="IPR002999">
    <property type="entry name" value="Tudor"/>
</dbReference>
<evidence type="ECO:0000256" key="1">
    <source>
        <dbReference type="ARBA" id="ARBA00022723"/>
    </source>
</evidence>
<feature type="compositionally biased region" description="Polar residues" evidence="5">
    <location>
        <begin position="1589"/>
        <end position="1609"/>
    </location>
</feature>
<keyword evidence="2" id="KW-0863">Zinc-finger</keyword>
<dbReference type="Pfam" id="PF01753">
    <property type="entry name" value="zf-MYND"/>
    <property type="match status" value="1"/>
</dbReference>
<organism evidence="8 9">
    <name type="scientific">Lingula anatina</name>
    <name type="common">Brachiopod</name>
    <name type="synonym">Lingula unguis</name>
    <dbReference type="NCBI Taxonomy" id="7574"/>
    <lineage>
        <taxon>Eukaryota</taxon>
        <taxon>Metazoa</taxon>
        <taxon>Spiralia</taxon>
        <taxon>Lophotrochozoa</taxon>
        <taxon>Brachiopoda</taxon>
        <taxon>Linguliformea</taxon>
        <taxon>Lingulata</taxon>
        <taxon>Lingulida</taxon>
        <taxon>Linguloidea</taxon>
        <taxon>Lingulidae</taxon>
        <taxon>Lingula</taxon>
    </lineage>
</organism>
<keyword evidence="1" id="KW-0479">Metal-binding</keyword>
<dbReference type="Pfam" id="PF00076">
    <property type="entry name" value="RRM_1"/>
    <property type="match status" value="1"/>
</dbReference>
<dbReference type="SUPFAM" id="SSF144232">
    <property type="entry name" value="HIT/MYND zinc finger-like"/>
    <property type="match status" value="1"/>
</dbReference>
<feature type="domain" description="Tudor" evidence="7">
    <location>
        <begin position="757"/>
        <end position="813"/>
    </location>
</feature>
<dbReference type="SUPFAM" id="SSF63748">
    <property type="entry name" value="Tudor/PWWP/MBT"/>
    <property type="match status" value="4"/>
</dbReference>
<dbReference type="SMART" id="SM00360">
    <property type="entry name" value="RRM"/>
    <property type="match status" value="1"/>
</dbReference>
<feature type="compositionally biased region" description="Polar residues" evidence="5">
    <location>
        <begin position="1479"/>
        <end position="1491"/>
    </location>
</feature>
<dbReference type="InParanoid" id="A0A1S3JVB9"/>
<feature type="region of interest" description="Disordered" evidence="5">
    <location>
        <begin position="1422"/>
        <end position="1495"/>
    </location>
</feature>
<evidence type="ECO:0000256" key="3">
    <source>
        <dbReference type="ARBA" id="ARBA00022833"/>
    </source>
</evidence>
<dbReference type="GeneID" id="106176488"/>
<dbReference type="InterPro" id="IPR000504">
    <property type="entry name" value="RRM_dom"/>
</dbReference>
<dbReference type="KEGG" id="lak:106176488"/>
<dbReference type="InterPro" id="IPR035437">
    <property type="entry name" value="SNase_OB-fold_sf"/>
</dbReference>
<feature type="region of interest" description="Disordered" evidence="5">
    <location>
        <begin position="1"/>
        <end position="48"/>
    </location>
</feature>
<feature type="compositionally biased region" description="Polar residues" evidence="5">
    <location>
        <begin position="1422"/>
        <end position="1448"/>
    </location>
</feature>
<keyword evidence="8" id="KW-1185">Reference proteome</keyword>
<dbReference type="GO" id="GO:0008270">
    <property type="term" value="F:zinc ion binding"/>
    <property type="evidence" value="ECO:0007669"/>
    <property type="project" value="UniProtKB-KW"/>
</dbReference>
<feature type="domain" description="Tudor" evidence="7">
    <location>
        <begin position="1064"/>
        <end position="1123"/>
    </location>
</feature>
<feature type="region of interest" description="Disordered" evidence="5">
    <location>
        <begin position="891"/>
        <end position="926"/>
    </location>
</feature>
<dbReference type="InterPro" id="IPR035979">
    <property type="entry name" value="RBD_domain_sf"/>
</dbReference>
<dbReference type="PROSITE" id="PS50304">
    <property type="entry name" value="TUDOR"/>
    <property type="match status" value="4"/>
</dbReference>
<dbReference type="CDD" id="cd00590">
    <property type="entry name" value="RRM_SF"/>
    <property type="match status" value="1"/>
</dbReference>
<dbReference type="Proteomes" id="UP000085678">
    <property type="component" value="Unplaced"/>
</dbReference>
<evidence type="ECO:0000256" key="2">
    <source>
        <dbReference type="ARBA" id="ARBA00022771"/>
    </source>
</evidence>
<keyword evidence="4" id="KW-0694">RNA-binding</keyword>
<feature type="compositionally biased region" description="Polar residues" evidence="5">
    <location>
        <begin position="907"/>
        <end position="921"/>
    </location>
</feature>
<dbReference type="SUPFAM" id="SSF50199">
    <property type="entry name" value="Staphylococcal nuclease"/>
    <property type="match status" value="1"/>
</dbReference>
<dbReference type="InterPro" id="IPR002893">
    <property type="entry name" value="Znf_MYND"/>
</dbReference>
<feature type="region of interest" description="Disordered" evidence="5">
    <location>
        <begin position="939"/>
        <end position="1028"/>
    </location>
</feature>
<dbReference type="RefSeq" id="XP_013414350.1">
    <property type="nucleotide sequence ID" value="XM_013558896.2"/>
</dbReference>